<gene>
    <name evidence="2" type="ORF">S01H1_65173</name>
</gene>
<reference evidence="2" key="1">
    <citation type="journal article" date="2014" name="Front. Microbiol.">
        <title>High frequency of phylogenetically diverse reductive dehalogenase-homologous genes in deep subseafloor sedimentary metagenomes.</title>
        <authorList>
            <person name="Kawai M."/>
            <person name="Futagami T."/>
            <person name="Toyoda A."/>
            <person name="Takaki Y."/>
            <person name="Nishi S."/>
            <person name="Hori S."/>
            <person name="Arai W."/>
            <person name="Tsubouchi T."/>
            <person name="Morono Y."/>
            <person name="Uchiyama I."/>
            <person name="Ito T."/>
            <person name="Fujiyama A."/>
            <person name="Inagaki F."/>
            <person name="Takami H."/>
        </authorList>
    </citation>
    <scope>NUCLEOTIDE SEQUENCE</scope>
    <source>
        <strain evidence="2">Expedition CK06-06</strain>
    </source>
</reference>
<evidence type="ECO:0000259" key="1">
    <source>
        <dbReference type="Pfam" id="PF18962"/>
    </source>
</evidence>
<protein>
    <recommendedName>
        <fullName evidence="1">Secretion system C-terminal sorting domain-containing protein</fullName>
    </recommendedName>
</protein>
<dbReference type="InterPro" id="IPR026444">
    <property type="entry name" value="Secre_tail"/>
</dbReference>
<proteinExistence type="predicted"/>
<dbReference type="Pfam" id="PF18962">
    <property type="entry name" value="Por_Secre_tail"/>
    <property type="match status" value="1"/>
</dbReference>
<dbReference type="InterPro" id="IPR008969">
    <property type="entry name" value="CarboxyPept-like_regulatory"/>
</dbReference>
<feature type="non-terminal residue" evidence="2">
    <location>
        <position position="1"/>
    </location>
</feature>
<comment type="caution">
    <text evidence="2">The sequence shown here is derived from an EMBL/GenBank/DDBJ whole genome shotgun (WGS) entry which is preliminary data.</text>
</comment>
<name>X0WVP3_9ZZZZ</name>
<dbReference type="AlphaFoldDB" id="X0WVP3"/>
<dbReference type="NCBIfam" id="TIGR04183">
    <property type="entry name" value="Por_Secre_tail"/>
    <property type="match status" value="1"/>
</dbReference>
<sequence>VENHDMDSSIVCSHLPYGDYYRPIYEGTYDVTFSCHGYYPKTISDVQVENSKATIVDVKLRESQNNIISTKNSKENISINICNGVIQINSNLPLNNNLEIKIFNLSGILVRKLKVEKNTIKHCVNWDIKGEGISTGSYIMRIREGQDELSKKIVVIK</sequence>
<dbReference type="EMBL" id="BARS01043010">
    <property type="protein sequence ID" value="GAG35029.1"/>
    <property type="molecule type" value="Genomic_DNA"/>
</dbReference>
<evidence type="ECO:0000313" key="2">
    <source>
        <dbReference type="EMBL" id="GAG35029.1"/>
    </source>
</evidence>
<dbReference type="SUPFAM" id="SSF49464">
    <property type="entry name" value="Carboxypeptidase regulatory domain-like"/>
    <property type="match status" value="1"/>
</dbReference>
<feature type="domain" description="Secretion system C-terminal sorting" evidence="1">
    <location>
        <begin position="83"/>
        <end position="155"/>
    </location>
</feature>
<accession>X0WVP3</accession>
<dbReference type="Gene3D" id="2.60.40.4070">
    <property type="match status" value="1"/>
</dbReference>
<organism evidence="2">
    <name type="scientific">marine sediment metagenome</name>
    <dbReference type="NCBI Taxonomy" id="412755"/>
    <lineage>
        <taxon>unclassified sequences</taxon>
        <taxon>metagenomes</taxon>
        <taxon>ecological metagenomes</taxon>
    </lineage>
</organism>
<dbReference type="Gene3D" id="2.60.40.1120">
    <property type="entry name" value="Carboxypeptidase-like, regulatory domain"/>
    <property type="match status" value="1"/>
</dbReference>